<feature type="region of interest" description="Disordered" evidence="1">
    <location>
        <begin position="755"/>
        <end position="784"/>
    </location>
</feature>
<evidence type="ECO:0000313" key="2">
    <source>
        <dbReference type="Proteomes" id="UP000829999"/>
    </source>
</evidence>
<sequence>MPAKYDPNTLWVALSQYSDGNVFEVYPKLLAQLFLQEEAARQDGDTSEAEKLVLPSDKDYRLQKYFVLVELQKELEEDENGDIVSKPVEDPVEEWAPWSLVVATKNPHAPPPVAVKTSPGPAWDIGQVLKAARLLCKPPLPVDFIDEQEMRCVYSLIYEVFRYKSILDQALEDVAFLVEHREFIEHRHALWLFLMELARRRWGARSRSENERATQLLEEAGYPFKNIENIIWNERVHLAAAIARIRIKNRAFSLADLLPPHLREERVSACVNKDSVTGWVNTFKAKKVALLVKRLHELGYTYSNSRQLCAGEYRFDRVCPRFITLRPPENDSIGQLDLVRDGVIVLQEREFCEGASTLCRALRANCLRGVVAQTHASSPRCSAYLAAQLRELAAVFKAKAPAAPATPELGKLVVFGAGDKVESYVCALRELGIEASQAPQSGAPVCVISDPVHYDTPVVTNALDGVVAVLATPPNSYSAVTDPIDLVCGRGGDLAMLEILTESEVDVEGKARVQSILEEQKRTLKSLMSKPQIQLILYETHSALEAENQAQITRAVAEANRLARERHALLKRKHRQPSPQKQALSVVNETVVVDGNAANVLEASESVSSLGSASNSDIEKDENEDEEMSVCECSPTRSASGSRPSTAKIKSSTTTLKKQAENLEVQSCPATNKARPIPAMPSYDIPKDPDKDSPDVIVPSCDLFEIRTLPNLGNGLDINYILDRDGCFLGLIQRKEITRLDAKFMIRVAEDRGLFGPGAGAPQPQRRKRTETAALSPRRRRRKASFEVDRVAAPTYASMSRAARRGSAPGCLDTATCAGTADRHVCERHARRQAAAAAITSAACHCDARHKHRRSSAAGVTGTSAASGSRQPEAPCRRPFPLVVHELQLQAVVQHHKIFAS</sequence>
<feature type="compositionally biased region" description="Low complexity" evidence="1">
    <location>
        <begin position="604"/>
        <end position="616"/>
    </location>
</feature>
<dbReference type="RefSeq" id="XP_035430980.2">
    <property type="nucleotide sequence ID" value="XM_035575087.2"/>
</dbReference>
<evidence type="ECO:0000313" key="3">
    <source>
        <dbReference type="RefSeq" id="XP_035430980.2"/>
    </source>
</evidence>
<name>A0A9R0CVV7_SPOFR</name>
<reference evidence="3" key="1">
    <citation type="submission" date="2025-08" db="UniProtKB">
        <authorList>
            <consortium name="RefSeq"/>
        </authorList>
    </citation>
    <scope>IDENTIFICATION</scope>
    <source>
        <tissue evidence="3">Whole larval tissue</tissue>
    </source>
</reference>
<feature type="region of interest" description="Disordered" evidence="1">
    <location>
        <begin position="854"/>
        <end position="875"/>
    </location>
</feature>
<feature type="compositionally biased region" description="Low complexity" evidence="1">
    <location>
        <begin position="856"/>
        <end position="869"/>
    </location>
</feature>
<dbReference type="PANTHER" id="PTHR14663:SF2">
    <property type="entry name" value="METHYLTRANSFERASE NSUN7-RELATED"/>
    <property type="match status" value="1"/>
</dbReference>
<dbReference type="InterPro" id="IPR042620">
    <property type="entry name" value="NSUN7"/>
</dbReference>
<evidence type="ECO:0000256" key="1">
    <source>
        <dbReference type="SAM" id="MobiDB-lite"/>
    </source>
</evidence>
<dbReference type="OrthoDB" id="6817893at2759"/>
<keyword evidence="2" id="KW-1185">Reference proteome</keyword>
<organism evidence="2 3">
    <name type="scientific">Spodoptera frugiperda</name>
    <name type="common">Fall armyworm</name>
    <dbReference type="NCBI Taxonomy" id="7108"/>
    <lineage>
        <taxon>Eukaryota</taxon>
        <taxon>Metazoa</taxon>
        <taxon>Ecdysozoa</taxon>
        <taxon>Arthropoda</taxon>
        <taxon>Hexapoda</taxon>
        <taxon>Insecta</taxon>
        <taxon>Pterygota</taxon>
        <taxon>Neoptera</taxon>
        <taxon>Endopterygota</taxon>
        <taxon>Lepidoptera</taxon>
        <taxon>Glossata</taxon>
        <taxon>Ditrysia</taxon>
        <taxon>Noctuoidea</taxon>
        <taxon>Noctuidae</taxon>
        <taxon>Amphipyrinae</taxon>
        <taxon>Spodoptera</taxon>
    </lineage>
</organism>
<dbReference type="PANTHER" id="PTHR14663">
    <property type="entry name" value="METHYLTRANSFERASE NSUN7-RELATED"/>
    <property type="match status" value="1"/>
</dbReference>
<dbReference type="GeneID" id="118263247"/>
<protein>
    <submittedName>
        <fullName evidence="3">Uncharacterized protein LOC118263247 isoform X1</fullName>
    </submittedName>
</protein>
<feature type="region of interest" description="Disordered" evidence="1">
    <location>
        <begin position="604"/>
        <end position="655"/>
    </location>
</feature>
<proteinExistence type="predicted"/>
<dbReference type="Proteomes" id="UP000829999">
    <property type="component" value="Chromosome 27"/>
</dbReference>
<feature type="compositionally biased region" description="Polar residues" evidence="1">
    <location>
        <begin position="635"/>
        <end position="655"/>
    </location>
</feature>
<feature type="compositionally biased region" description="Acidic residues" evidence="1">
    <location>
        <begin position="619"/>
        <end position="629"/>
    </location>
</feature>
<dbReference type="Gene3D" id="3.40.50.150">
    <property type="entry name" value="Vaccinia Virus protein VP39"/>
    <property type="match status" value="1"/>
</dbReference>
<gene>
    <name evidence="3" type="primary">LOC118263247</name>
</gene>
<dbReference type="AlphaFoldDB" id="A0A9R0CVV7"/>
<accession>A0A9R0CVV7</accession>
<dbReference type="InterPro" id="IPR029063">
    <property type="entry name" value="SAM-dependent_MTases_sf"/>
</dbReference>